<dbReference type="GO" id="GO:0003677">
    <property type="term" value="F:DNA binding"/>
    <property type="evidence" value="ECO:0007669"/>
    <property type="project" value="UniProtKB-KW"/>
</dbReference>
<feature type="domain" description="HTH marR-type" evidence="4">
    <location>
        <begin position="1"/>
        <end position="128"/>
    </location>
</feature>
<dbReference type="Proteomes" id="UP000754644">
    <property type="component" value="Unassembled WGS sequence"/>
</dbReference>
<dbReference type="Gene3D" id="1.10.10.10">
    <property type="entry name" value="Winged helix-like DNA-binding domain superfamily/Winged helix DNA-binding domain"/>
    <property type="match status" value="1"/>
</dbReference>
<sequence length="166" mass="18605">MSLRQLIRATELHSKKLLKTTGLTTPQLLILRAIHDQSEITTGELASAVSLSQATITNIVDRMEKHGLVSRQRSVIDRRRVYVHLTDHAKTVLTNSPMPLQEHFTERFNQLKDWEQNQVIASLQRVVQMMDASDIVAAPLLTPGIIYDPIDSMGAMPDANKTINSP</sequence>
<name>A0A972VWE7_9GAMM</name>
<dbReference type="AlphaFoldDB" id="A0A972VWE7"/>
<dbReference type="PANTHER" id="PTHR42756:SF1">
    <property type="entry name" value="TRANSCRIPTIONAL REPRESSOR OF EMRAB OPERON"/>
    <property type="match status" value="1"/>
</dbReference>
<dbReference type="InterPro" id="IPR036390">
    <property type="entry name" value="WH_DNA-bd_sf"/>
</dbReference>
<dbReference type="InterPro" id="IPR036388">
    <property type="entry name" value="WH-like_DNA-bd_sf"/>
</dbReference>
<dbReference type="Pfam" id="PF01047">
    <property type="entry name" value="MarR"/>
    <property type="match status" value="1"/>
</dbReference>
<dbReference type="CDD" id="cd00090">
    <property type="entry name" value="HTH_ARSR"/>
    <property type="match status" value="1"/>
</dbReference>
<evidence type="ECO:0000313" key="5">
    <source>
        <dbReference type="EMBL" id="NQV64841.1"/>
    </source>
</evidence>
<evidence type="ECO:0000313" key="6">
    <source>
        <dbReference type="Proteomes" id="UP000754644"/>
    </source>
</evidence>
<comment type="caution">
    <text evidence="5">The sequence shown here is derived from an EMBL/GenBank/DDBJ whole genome shotgun (WGS) entry which is preliminary data.</text>
</comment>
<dbReference type="GO" id="GO:0003700">
    <property type="term" value="F:DNA-binding transcription factor activity"/>
    <property type="evidence" value="ECO:0007669"/>
    <property type="project" value="InterPro"/>
</dbReference>
<evidence type="ECO:0000256" key="3">
    <source>
        <dbReference type="ARBA" id="ARBA00023163"/>
    </source>
</evidence>
<dbReference type="PANTHER" id="PTHR42756">
    <property type="entry name" value="TRANSCRIPTIONAL REGULATOR, MARR"/>
    <property type="match status" value="1"/>
</dbReference>
<dbReference type="InterPro" id="IPR011991">
    <property type="entry name" value="ArsR-like_HTH"/>
</dbReference>
<keyword evidence="2" id="KW-0238">DNA-binding</keyword>
<dbReference type="SUPFAM" id="SSF46785">
    <property type="entry name" value="Winged helix' DNA-binding domain"/>
    <property type="match status" value="1"/>
</dbReference>
<keyword evidence="3" id="KW-0804">Transcription</keyword>
<keyword evidence="1" id="KW-0805">Transcription regulation</keyword>
<dbReference type="InterPro" id="IPR000835">
    <property type="entry name" value="HTH_MarR-typ"/>
</dbReference>
<evidence type="ECO:0000256" key="2">
    <source>
        <dbReference type="ARBA" id="ARBA00023125"/>
    </source>
</evidence>
<evidence type="ECO:0000256" key="1">
    <source>
        <dbReference type="ARBA" id="ARBA00023015"/>
    </source>
</evidence>
<dbReference type="InterPro" id="IPR023187">
    <property type="entry name" value="Tscrpt_reg_MarR-type_CS"/>
</dbReference>
<proteinExistence type="predicted"/>
<organism evidence="5 6">
    <name type="scientific">SAR86 cluster bacterium</name>
    <dbReference type="NCBI Taxonomy" id="2030880"/>
    <lineage>
        <taxon>Bacteria</taxon>
        <taxon>Pseudomonadati</taxon>
        <taxon>Pseudomonadota</taxon>
        <taxon>Gammaproteobacteria</taxon>
        <taxon>SAR86 cluster</taxon>
    </lineage>
</organism>
<gene>
    <name evidence="5" type="ORF">HQ497_05685</name>
</gene>
<reference evidence="5" key="1">
    <citation type="submission" date="2020-05" db="EMBL/GenBank/DDBJ databases">
        <title>Sulfur intermediates as new biogeochemical hubs in an aquatic model microbial ecosystem.</title>
        <authorList>
            <person name="Vigneron A."/>
        </authorList>
    </citation>
    <scope>NUCLEOTIDE SEQUENCE</scope>
    <source>
        <strain evidence="5">Bin.250</strain>
    </source>
</reference>
<dbReference type="PROSITE" id="PS01117">
    <property type="entry name" value="HTH_MARR_1"/>
    <property type="match status" value="1"/>
</dbReference>
<accession>A0A972VWE7</accession>
<evidence type="ECO:0000259" key="4">
    <source>
        <dbReference type="PROSITE" id="PS50995"/>
    </source>
</evidence>
<dbReference type="EMBL" id="JABMOJ010000211">
    <property type="protein sequence ID" value="NQV64841.1"/>
    <property type="molecule type" value="Genomic_DNA"/>
</dbReference>
<dbReference type="PROSITE" id="PS50995">
    <property type="entry name" value="HTH_MARR_2"/>
    <property type="match status" value="1"/>
</dbReference>
<dbReference type="SMART" id="SM00347">
    <property type="entry name" value="HTH_MARR"/>
    <property type="match status" value="1"/>
</dbReference>
<dbReference type="PRINTS" id="PR00598">
    <property type="entry name" value="HTHMARR"/>
</dbReference>
<protein>
    <submittedName>
        <fullName evidence="5">MarR family transcriptional regulator</fullName>
    </submittedName>
</protein>